<dbReference type="GO" id="GO:0051301">
    <property type="term" value="P:cell division"/>
    <property type="evidence" value="ECO:0007669"/>
    <property type="project" value="UniProtKB-KW"/>
</dbReference>
<dbReference type="EMBL" id="JAKOGI010000132">
    <property type="protein sequence ID" value="KAJ8442858.1"/>
    <property type="molecule type" value="Genomic_DNA"/>
</dbReference>
<organism evidence="7 8">
    <name type="scientific">Carnegiea gigantea</name>
    <dbReference type="NCBI Taxonomy" id="171969"/>
    <lineage>
        <taxon>Eukaryota</taxon>
        <taxon>Viridiplantae</taxon>
        <taxon>Streptophyta</taxon>
        <taxon>Embryophyta</taxon>
        <taxon>Tracheophyta</taxon>
        <taxon>Spermatophyta</taxon>
        <taxon>Magnoliopsida</taxon>
        <taxon>eudicotyledons</taxon>
        <taxon>Gunneridae</taxon>
        <taxon>Pentapetalae</taxon>
        <taxon>Caryophyllales</taxon>
        <taxon>Cactineae</taxon>
        <taxon>Cactaceae</taxon>
        <taxon>Cactoideae</taxon>
        <taxon>Echinocereeae</taxon>
        <taxon>Carnegiea</taxon>
    </lineage>
</organism>
<protein>
    <recommendedName>
        <fullName evidence="9">Patellin-4</fullName>
    </recommendedName>
</protein>
<dbReference type="Gene3D" id="3.40.525.10">
    <property type="entry name" value="CRAL-TRIO lipid binding domain"/>
    <property type="match status" value="1"/>
</dbReference>
<dbReference type="Pfam" id="PF00650">
    <property type="entry name" value="CRAL_TRIO"/>
    <property type="match status" value="1"/>
</dbReference>
<keyword evidence="4" id="KW-0131">Cell cycle</keyword>
<sequence length="453" mass="52741">MGYVGEDRKAIVDVGGGLYKEESRIGKRLSEPQHKALQQLKKLIQEVLDIYELGYIRGEVTMWGVPILGDERSDLVILRFLKAKNLEAWDAFAMIKNALLWRQGVCIESLLEQDLGNDYEKVMFTNGHDKEGYPVWYLVLEECLNDPSISSNVENQRKLLRWLIQFVEKNIRKLNFSLTSINSFHLVIDLQNITYYEYRNVYKVIYKFLKLLTDNYPEFVAKQLWINASWWYRTYCRVYSAVFDGWSTNKIVFSGSSKTIDTLFRQVEMWLPFFLFAKYMSLCSLFPNPFVDWVHFNAKNRYISPEQVPVRFGGLSRDDKQACCQFTSNEPVSEVTIKPASKHTAEFSFAEECDVIWELRVIGWDVCYEAEFLPSTKGRYITNISRHKKIAPNDEPVISDNFRVIEPGKLALTIDNTSSKKKKLLVRVRAMTFDLNMEDGPSLRGWLLLSDES</sequence>
<feature type="domain" description="GOLD" evidence="6">
    <location>
        <begin position="321"/>
        <end position="437"/>
    </location>
</feature>
<evidence type="ECO:0000259" key="6">
    <source>
        <dbReference type="PROSITE" id="PS50866"/>
    </source>
</evidence>
<feature type="domain" description="CRAL-TRIO" evidence="5">
    <location>
        <begin position="112"/>
        <end position="320"/>
    </location>
</feature>
<keyword evidence="8" id="KW-1185">Reference proteome</keyword>
<evidence type="ECO:0008006" key="9">
    <source>
        <dbReference type="Google" id="ProtNLM"/>
    </source>
</evidence>
<dbReference type="InterPro" id="IPR001251">
    <property type="entry name" value="CRAL-TRIO_dom"/>
</dbReference>
<evidence type="ECO:0000256" key="2">
    <source>
        <dbReference type="ARBA" id="ARBA00022618"/>
    </source>
</evidence>
<evidence type="ECO:0000256" key="3">
    <source>
        <dbReference type="ARBA" id="ARBA00023121"/>
    </source>
</evidence>
<evidence type="ECO:0000313" key="7">
    <source>
        <dbReference type="EMBL" id="KAJ8442858.1"/>
    </source>
</evidence>
<keyword evidence="2" id="KW-0132">Cell division</keyword>
<dbReference type="SUPFAM" id="SSF52087">
    <property type="entry name" value="CRAL/TRIO domain"/>
    <property type="match status" value="1"/>
</dbReference>
<dbReference type="InterPro" id="IPR009038">
    <property type="entry name" value="GOLD_dom"/>
</dbReference>
<dbReference type="InterPro" id="IPR036865">
    <property type="entry name" value="CRAL-TRIO_dom_sf"/>
</dbReference>
<proteinExistence type="inferred from homology"/>
<dbReference type="PANTHER" id="PTHR45932">
    <property type="entry name" value="PATELLIN-1"/>
    <property type="match status" value="1"/>
</dbReference>
<gene>
    <name evidence="7" type="ORF">Cgig2_022224</name>
</gene>
<dbReference type="Pfam" id="PF25099">
    <property type="entry name" value="GOLD_PATL1_C"/>
    <property type="match status" value="1"/>
</dbReference>
<evidence type="ECO:0000259" key="5">
    <source>
        <dbReference type="PROSITE" id="PS50191"/>
    </source>
</evidence>
<dbReference type="PROSITE" id="PS50866">
    <property type="entry name" value="GOLD"/>
    <property type="match status" value="1"/>
</dbReference>
<dbReference type="SUPFAM" id="SSF46938">
    <property type="entry name" value="CRAL/TRIO N-terminal domain"/>
    <property type="match status" value="1"/>
</dbReference>
<evidence type="ECO:0000256" key="1">
    <source>
        <dbReference type="ARBA" id="ARBA00007155"/>
    </source>
</evidence>
<dbReference type="AlphaFoldDB" id="A0A9Q1QHK9"/>
<dbReference type="InterPro" id="IPR044834">
    <property type="entry name" value="PATL"/>
</dbReference>
<dbReference type="Gene3D" id="2.60.120.680">
    <property type="entry name" value="GOLD domain"/>
    <property type="match status" value="1"/>
</dbReference>
<dbReference type="SMART" id="SM00516">
    <property type="entry name" value="SEC14"/>
    <property type="match status" value="1"/>
</dbReference>
<dbReference type="InterPro" id="IPR056794">
    <property type="entry name" value="PATL1-6_C_GOLD"/>
</dbReference>
<comment type="caution">
    <text evidence="7">The sequence shown here is derived from an EMBL/GenBank/DDBJ whole genome shotgun (WGS) entry which is preliminary data.</text>
</comment>
<dbReference type="CDD" id="cd00170">
    <property type="entry name" value="SEC14"/>
    <property type="match status" value="1"/>
</dbReference>
<accession>A0A9Q1QHK9</accession>
<dbReference type="InterPro" id="IPR036273">
    <property type="entry name" value="CRAL/TRIO_N_dom_sf"/>
</dbReference>
<dbReference type="OrthoDB" id="75724at2759"/>
<dbReference type="Proteomes" id="UP001153076">
    <property type="component" value="Unassembled WGS sequence"/>
</dbReference>
<evidence type="ECO:0000256" key="4">
    <source>
        <dbReference type="ARBA" id="ARBA00023306"/>
    </source>
</evidence>
<dbReference type="PROSITE" id="PS50191">
    <property type="entry name" value="CRAL_TRIO"/>
    <property type="match status" value="1"/>
</dbReference>
<keyword evidence="3" id="KW-0446">Lipid-binding</keyword>
<reference evidence="7" key="1">
    <citation type="submission" date="2022-04" db="EMBL/GenBank/DDBJ databases">
        <title>Carnegiea gigantea Genome sequencing and assembly v2.</title>
        <authorList>
            <person name="Copetti D."/>
            <person name="Sanderson M.J."/>
            <person name="Burquez A."/>
            <person name="Wojciechowski M.F."/>
        </authorList>
    </citation>
    <scope>NUCLEOTIDE SEQUENCE</scope>
    <source>
        <strain evidence="7">SGP5-SGP5p</strain>
        <tissue evidence="7">Aerial part</tissue>
    </source>
</reference>
<dbReference type="GO" id="GO:0008289">
    <property type="term" value="F:lipid binding"/>
    <property type="evidence" value="ECO:0007669"/>
    <property type="project" value="UniProtKB-KW"/>
</dbReference>
<comment type="similarity">
    <text evidence="1">Belongs to the patellin family.</text>
</comment>
<name>A0A9Q1QHK9_9CARY</name>
<evidence type="ECO:0000313" key="8">
    <source>
        <dbReference type="Proteomes" id="UP001153076"/>
    </source>
</evidence>
<dbReference type="PANTHER" id="PTHR45932:SF27">
    <property type="entry name" value="PATELLIN-2"/>
    <property type="match status" value="1"/>
</dbReference>